<accession>A0ABP0M0L4</accession>
<name>A0ABP0M0L4_9DINO</name>
<evidence type="ECO:0000313" key="2">
    <source>
        <dbReference type="EMBL" id="CAK9044312.1"/>
    </source>
</evidence>
<gene>
    <name evidence="2" type="ORF">SCF082_LOCUS25191</name>
</gene>
<dbReference type="Pfam" id="PF04832">
    <property type="entry name" value="SOUL"/>
    <property type="match status" value="1"/>
</dbReference>
<dbReference type="EMBL" id="CAXAMM010018835">
    <property type="protein sequence ID" value="CAK9044312.1"/>
    <property type="molecule type" value="Genomic_DNA"/>
</dbReference>
<dbReference type="PANTHER" id="PTHR11220">
    <property type="entry name" value="HEME-BINDING PROTEIN-RELATED"/>
    <property type="match status" value="1"/>
</dbReference>
<sequence length="221" mass="24839">MGMVMGTIREETPQFKNHGAVAGLQCREYAPYWVAKISSDAYPELKTENEFMNTAFRSLAKYIGVFSTPQNESRKQGSQETIAMTAPVVMTSSEKIAMTAPVVMEESKTMSFILPSKYIEASEEPPKPLDARVRLEKIPGRVALVSTFSGFSSPEKARPHMKECVARIREASAVEFVIDEMTKEPKWEFFGYNPPFTLPWCRTNEVAIYLKEIPPALILAN</sequence>
<dbReference type="Proteomes" id="UP001642464">
    <property type="component" value="Unassembled WGS sequence"/>
</dbReference>
<dbReference type="InterPro" id="IPR011256">
    <property type="entry name" value="Reg_factor_effector_dom_sf"/>
</dbReference>
<comment type="caution">
    <text evidence="2">The sequence shown here is derived from an EMBL/GenBank/DDBJ whole genome shotgun (WGS) entry which is preliminary data.</text>
</comment>
<dbReference type="PANTHER" id="PTHR11220:SF58">
    <property type="entry name" value="SOUL HEME-BINDING FAMILY PROTEIN"/>
    <property type="match status" value="1"/>
</dbReference>
<evidence type="ECO:0000256" key="1">
    <source>
        <dbReference type="ARBA" id="ARBA00009817"/>
    </source>
</evidence>
<reference evidence="2 3" key="1">
    <citation type="submission" date="2024-02" db="EMBL/GenBank/DDBJ databases">
        <authorList>
            <person name="Chen Y."/>
            <person name="Shah S."/>
            <person name="Dougan E. K."/>
            <person name="Thang M."/>
            <person name="Chan C."/>
        </authorList>
    </citation>
    <scope>NUCLEOTIDE SEQUENCE [LARGE SCALE GENOMIC DNA]</scope>
</reference>
<organism evidence="2 3">
    <name type="scientific">Durusdinium trenchii</name>
    <dbReference type="NCBI Taxonomy" id="1381693"/>
    <lineage>
        <taxon>Eukaryota</taxon>
        <taxon>Sar</taxon>
        <taxon>Alveolata</taxon>
        <taxon>Dinophyceae</taxon>
        <taxon>Suessiales</taxon>
        <taxon>Symbiodiniaceae</taxon>
        <taxon>Durusdinium</taxon>
    </lineage>
</organism>
<keyword evidence="3" id="KW-1185">Reference proteome</keyword>
<proteinExistence type="inferred from homology"/>
<comment type="similarity">
    <text evidence="1">Belongs to the HEBP family.</text>
</comment>
<evidence type="ECO:0000313" key="3">
    <source>
        <dbReference type="Proteomes" id="UP001642464"/>
    </source>
</evidence>
<dbReference type="SUPFAM" id="SSF55136">
    <property type="entry name" value="Probable bacterial effector-binding domain"/>
    <property type="match status" value="1"/>
</dbReference>
<dbReference type="InterPro" id="IPR006917">
    <property type="entry name" value="SOUL_heme-bd"/>
</dbReference>
<dbReference type="Gene3D" id="3.20.80.10">
    <property type="entry name" value="Regulatory factor, effector binding domain"/>
    <property type="match status" value="1"/>
</dbReference>
<protein>
    <submittedName>
        <fullName evidence="2">Chloroplastic</fullName>
    </submittedName>
</protein>